<accession>A0AAW0REJ9</accession>
<reference evidence="2 3" key="1">
    <citation type="submission" date="2023-01" db="EMBL/GenBank/DDBJ databases">
        <title>Analysis of 21 Apiospora genomes using comparative genomics revels a genus with tremendous synthesis potential of carbohydrate active enzymes and secondary metabolites.</title>
        <authorList>
            <person name="Sorensen T."/>
        </authorList>
    </citation>
    <scope>NUCLEOTIDE SEQUENCE [LARGE SCALE GENOMIC DNA]</scope>
    <source>
        <strain evidence="2 3">CBS 117206</strain>
    </source>
</reference>
<dbReference type="InterPro" id="IPR029044">
    <property type="entry name" value="Nucleotide-diphossugar_trans"/>
</dbReference>
<dbReference type="Proteomes" id="UP001392437">
    <property type="component" value="Unassembled WGS sequence"/>
</dbReference>
<sequence>MPSIPEGTVLRPESELDTRSDEKLLESFQTYCEPTGSEKNLWAYWHTGFAAMPPWTKRNVLGWARVLGPEWTIRVLDGVPGSENNACRFGRMSGPYVATHSADFVRLPLMFLHGGCWLDVGALLMRSLDDVWSALEDPAQPYEFAAFTFETRPGETNIINTWMMGRKGCEMLQRWHETFVRVWGDSSSCDGVHKHPLLRHLKPYASPSDRLIMNENYEAIAKANAIMDYGAQIHCVERLRDLVDKDDGWDGRAWVDGKCFLLPAMEEMWRYQRRTDFLGYKQLELLTTPRASRPDDEAAAADPSDPSSRRRCEAEQLVDDMLANTLMMKFCHGLKDAMASSLADIWDAPENDGTDCAPGTFAEYLRWGATHLRQTRKLVPQPLTPATGPVHTVSLFEPFPI</sequence>
<evidence type="ECO:0000313" key="3">
    <source>
        <dbReference type="Proteomes" id="UP001392437"/>
    </source>
</evidence>
<dbReference type="AlphaFoldDB" id="A0AAW0REJ9"/>
<protein>
    <submittedName>
        <fullName evidence="2">Capsule polysaccharide biosynthesis protein</fullName>
    </submittedName>
</protein>
<gene>
    <name evidence="2" type="ORF">PG999_001417</name>
</gene>
<dbReference type="Gene3D" id="3.90.550.20">
    <property type="match status" value="1"/>
</dbReference>
<dbReference type="EMBL" id="JAQQWP010000001">
    <property type="protein sequence ID" value="KAK8133244.1"/>
    <property type="molecule type" value="Genomic_DNA"/>
</dbReference>
<name>A0AAW0REJ9_9PEZI</name>
<evidence type="ECO:0000313" key="2">
    <source>
        <dbReference type="EMBL" id="KAK8133244.1"/>
    </source>
</evidence>
<feature type="region of interest" description="Disordered" evidence="1">
    <location>
        <begin position="289"/>
        <end position="311"/>
    </location>
</feature>
<comment type="caution">
    <text evidence="2">The sequence shown here is derived from an EMBL/GenBank/DDBJ whole genome shotgun (WGS) entry which is preliminary data.</text>
</comment>
<dbReference type="InterPro" id="IPR008441">
    <property type="entry name" value="AfumC-like_glycosyl_Trfase"/>
</dbReference>
<dbReference type="Pfam" id="PF05704">
    <property type="entry name" value="Caps_synth"/>
    <property type="match status" value="1"/>
</dbReference>
<dbReference type="GO" id="GO:0016757">
    <property type="term" value="F:glycosyltransferase activity"/>
    <property type="evidence" value="ECO:0007669"/>
    <property type="project" value="InterPro"/>
</dbReference>
<dbReference type="SUPFAM" id="SSF53448">
    <property type="entry name" value="Nucleotide-diphospho-sugar transferases"/>
    <property type="match status" value="1"/>
</dbReference>
<organism evidence="2 3">
    <name type="scientific">Apiospora kogelbergensis</name>
    <dbReference type="NCBI Taxonomy" id="1337665"/>
    <lineage>
        <taxon>Eukaryota</taxon>
        <taxon>Fungi</taxon>
        <taxon>Dikarya</taxon>
        <taxon>Ascomycota</taxon>
        <taxon>Pezizomycotina</taxon>
        <taxon>Sordariomycetes</taxon>
        <taxon>Xylariomycetidae</taxon>
        <taxon>Amphisphaeriales</taxon>
        <taxon>Apiosporaceae</taxon>
        <taxon>Apiospora</taxon>
    </lineage>
</organism>
<keyword evidence="3" id="KW-1185">Reference proteome</keyword>
<proteinExistence type="predicted"/>
<evidence type="ECO:0000256" key="1">
    <source>
        <dbReference type="SAM" id="MobiDB-lite"/>
    </source>
</evidence>